<gene>
    <name evidence="1" type="ORF">VSH64_37040</name>
</gene>
<organism evidence="1 2">
    <name type="scientific">Amycolatopsis rhabdoformis</name>
    <dbReference type="NCBI Taxonomy" id="1448059"/>
    <lineage>
        <taxon>Bacteria</taxon>
        <taxon>Bacillati</taxon>
        <taxon>Actinomycetota</taxon>
        <taxon>Actinomycetes</taxon>
        <taxon>Pseudonocardiales</taxon>
        <taxon>Pseudonocardiaceae</taxon>
        <taxon>Amycolatopsis</taxon>
    </lineage>
</organism>
<dbReference type="RefSeq" id="WP_326567402.1">
    <property type="nucleotide sequence ID" value="NZ_CP142149.1"/>
</dbReference>
<keyword evidence="2" id="KW-1185">Reference proteome</keyword>
<evidence type="ECO:0000313" key="2">
    <source>
        <dbReference type="Proteomes" id="UP001330812"/>
    </source>
</evidence>
<dbReference type="EMBL" id="CP142149">
    <property type="protein sequence ID" value="WSE28402.1"/>
    <property type="molecule type" value="Genomic_DNA"/>
</dbReference>
<proteinExistence type="predicted"/>
<protein>
    <submittedName>
        <fullName evidence="1">Uncharacterized protein</fullName>
    </submittedName>
</protein>
<dbReference type="Proteomes" id="UP001330812">
    <property type="component" value="Chromosome"/>
</dbReference>
<sequence length="110" mass="11440">MTINALAAQLRGLIDTIPRDALLPMADDNHALNRLAHADRQITTLQEQVTALVGGGTHLDNIRLNLGTATGAVALAQEHAQIAKGAVGDVLAAIERAALAMSTAADHFSQ</sequence>
<evidence type="ECO:0000313" key="1">
    <source>
        <dbReference type="EMBL" id="WSE28402.1"/>
    </source>
</evidence>
<reference evidence="1 2" key="1">
    <citation type="journal article" date="2015" name="Int. J. Syst. Evol. Microbiol.">
        <title>Amycolatopsis rhabdoformis sp. nov., an actinomycete isolated from a tropical forest soil.</title>
        <authorList>
            <person name="Souza W.R."/>
            <person name="Silva R.E."/>
            <person name="Goodfellow M."/>
            <person name="Busarakam K."/>
            <person name="Figueiro F.S."/>
            <person name="Ferreira D."/>
            <person name="Rodrigues-Filho E."/>
            <person name="Moraes L.A.B."/>
            <person name="Zucchi T.D."/>
        </authorList>
    </citation>
    <scope>NUCLEOTIDE SEQUENCE [LARGE SCALE GENOMIC DNA]</scope>
    <source>
        <strain evidence="1 2">NCIMB 14900</strain>
    </source>
</reference>
<name>A0ABZ1I1Y9_9PSEU</name>
<accession>A0ABZ1I1Y9</accession>